<evidence type="ECO:0000256" key="2">
    <source>
        <dbReference type="ARBA" id="ARBA00007067"/>
    </source>
</evidence>
<dbReference type="PANTHER" id="PTHR34874">
    <property type="entry name" value="PROTEIN YCHN"/>
    <property type="match status" value="1"/>
</dbReference>
<reference evidence="6" key="1">
    <citation type="submission" date="2017-01" db="EMBL/GenBank/DDBJ databases">
        <authorList>
            <person name="Varghese N."/>
            <person name="Submissions S."/>
        </authorList>
    </citation>
    <scope>NUCLEOTIDE SEQUENCE [LARGE SCALE GENOMIC DNA]</scope>
    <source>
        <strain evidence="6">DSM 22306</strain>
    </source>
</reference>
<dbReference type="RefSeq" id="WP_054342252.1">
    <property type="nucleotide sequence ID" value="NZ_FTOE01000015.1"/>
</dbReference>
<dbReference type="InterPro" id="IPR017463">
    <property type="entry name" value="Sulphur_relay_TusD/DsrE"/>
</dbReference>
<evidence type="ECO:0000256" key="3">
    <source>
        <dbReference type="ARBA" id="ARBA00022490"/>
    </source>
</evidence>
<protein>
    <submittedName>
        <fullName evidence="5">tRNA 2-thiouridine synthesizing protein D</fullName>
    </submittedName>
</protein>
<dbReference type="GO" id="GO:0016783">
    <property type="term" value="F:sulfurtransferase activity"/>
    <property type="evidence" value="ECO:0007669"/>
    <property type="project" value="InterPro"/>
</dbReference>
<dbReference type="PANTHER" id="PTHR34874:SF3">
    <property type="entry name" value="SULFURTRANSFERASE TUSD"/>
    <property type="match status" value="1"/>
</dbReference>
<dbReference type="Gene3D" id="3.40.1260.10">
    <property type="entry name" value="DsrEFH-like"/>
    <property type="match status" value="1"/>
</dbReference>
<dbReference type="SUPFAM" id="SSF75169">
    <property type="entry name" value="DsrEFH-like"/>
    <property type="match status" value="1"/>
</dbReference>
<dbReference type="InterPro" id="IPR003787">
    <property type="entry name" value="Sulphur_relay_DsrE/F-like"/>
</dbReference>
<keyword evidence="6" id="KW-1185">Reference proteome</keyword>
<comment type="similarity">
    <text evidence="2">Belongs to the DsrE/TusD family.</text>
</comment>
<dbReference type="EMBL" id="FTOE01000015">
    <property type="protein sequence ID" value="SIT10569.1"/>
    <property type="molecule type" value="Genomic_DNA"/>
</dbReference>
<dbReference type="FunFam" id="3.40.1260.10:FF:000001">
    <property type="entry name" value="Sulfurtransferase TusD"/>
    <property type="match status" value="1"/>
</dbReference>
<dbReference type="AlphaFoldDB" id="A0A1N7PJK8"/>
<gene>
    <name evidence="5" type="ORF">SAMN05421760_11553</name>
</gene>
<comment type="subcellular location">
    <subcellularLocation>
        <location evidence="1">Cytoplasm</location>
    </subcellularLocation>
</comment>
<sequence length="130" mass="14278">MIFSILIYGSAHNSQSVHTAYRFAKSLLAAGHTLHRVFFYGESVYTASALCAPPRDEQDIHQLWKSLAETHQLDLVVCIAAALKRGVIDQAEAQRHEKPAFNTHAPYELSGLGQLSEAAIISDRLVTFGA</sequence>
<dbReference type="Proteomes" id="UP000185999">
    <property type="component" value="Unassembled WGS sequence"/>
</dbReference>
<evidence type="ECO:0000256" key="4">
    <source>
        <dbReference type="ARBA" id="ARBA00022679"/>
    </source>
</evidence>
<dbReference type="Pfam" id="PF02635">
    <property type="entry name" value="DsrE"/>
    <property type="match status" value="1"/>
</dbReference>
<organism evidence="5 6">
    <name type="scientific">Neptunomonas antarctica</name>
    <dbReference type="NCBI Taxonomy" id="619304"/>
    <lineage>
        <taxon>Bacteria</taxon>
        <taxon>Pseudomonadati</taxon>
        <taxon>Pseudomonadota</taxon>
        <taxon>Gammaproteobacteria</taxon>
        <taxon>Oceanospirillales</taxon>
        <taxon>Oceanospirillaceae</taxon>
        <taxon>Neptunomonas</taxon>
    </lineage>
</organism>
<keyword evidence="4" id="KW-0808">Transferase</keyword>
<evidence type="ECO:0000313" key="6">
    <source>
        <dbReference type="Proteomes" id="UP000185999"/>
    </source>
</evidence>
<dbReference type="GO" id="GO:0002143">
    <property type="term" value="P:tRNA wobble position uridine thiolation"/>
    <property type="evidence" value="ECO:0007669"/>
    <property type="project" value="TreeGrafter"/>
</dbReference>
<dbReference type="NCBIfam" id="TIGR03012">
    <property type="entry name" value="sulf_tusD_dsrE"/>
    <property type="match status" value="1"/>
</dbReference>
<dbReference type="InterPro" id="IPR027396">
    <property type="entry name" value="DsrEFH-like"/>
</dbReference>
<dbReference type="GO" id="GO:1990228">
    <property type="term" value="C:sulfurtransferase complex"/>
    <property type="evidence" value="ECO:0007669"/>
    <property type="project" value="TreeGrafter"/>
</dbReference>
<dbReference type="OrthoDB" id="9787483at2"/>
<dbReference type="STRING" id="619304.SAMN05421760_11553"/>
<keyword evidence="3" id="KW-0963">Cytoplasm</keyword>
<evidence type="ECO:0000313" key="5">
    <source>
        <dbReference type="EMBL" id="SIT10569.1"/>
    </source>
</evidence>
<evidence type="ECO:0000256" key="1">
    <source>
        <dbReference type="ARBA" id="ARBA00004496"/>
    </source>
</evidence>
<accession>A0A1N7PJK8</accession>
<dbReference type="GO" id="GO:0097163">
    <property type="term" value="F:sulfur carrier activity"/>
    <property type="evidence" value="ECO:0007669"/>
    <property type="project" value="TreeGrafter"/>
</dbReference>
<dbReference type="NCBIfam" id="NF001237">
    <property type="entry name" value="PRK00207.1"/>
    <property type="match status" value="1"/>
</dbReference>
<proteinExistence type="inferred from homology"/>
<name>A0A1N7PJK8_9GAMM</name>